<evidence type="ECO:0000313" key="1">
    <source>
        <dbReference type="EMBL" id="EMA46850.1"/>
    </source>
</evidence>
<dbReference type="Proteomes" id="UP000011568">
    <property type="component" value="Unassembled WGS sequence"/>
</dbReference>
<protein>
    <submittedName>
        <fullName evidence="1">Uncharacterized protein</fullName>
    </submittedName>
</protein>
<accession>M0MQU7</accession>
<keyword evidence="2" id="KW-1185">Reference proteome</keyword>
<gene>
    <name evidence="1" type="ORF">C448_05643</name>
</gene>
<dbReference type="AlphaFoldDB" id="M0MQU7"/>
<evidence type="ECO:0000313" key="2">
    <source>
        <dbReference type="Proteomes" id="UP000011568"/>
    </source>
</evidence>
<dbReference type="EMBL" id="AOMC01000085">
    <property type="protein sequence ID" value="EMA46850.1"/>
    <property type="molecule type" value="Genomic_DNA"/>
</dbReference>
<organism evidence="1 2">
    <name type="scientific">Halococcus morrhuae DSM 1307</name>
    <dbReference type="NCBI Taxonomy" id="931277"/>
    <lineage>
        <taxon>Archaea</taxon>
        <taxon>Methanobacteriati</taxon>
        <taxon>Methanobacteriota</taxon>
        <taxon>Stenosarchaea group</taxon>
        <taxon>Halobacteria</taxon>
        <taxon>Halobacteriales</taxon>
        <taxon>Halococcaceae</taxon>
        <taxon>Halococcus</taxon>
    </lineage>
</organism>
<name>M0MQU7_HALMO</name>
<sequence>MKFVEFLKELIAEMLAGLMLALFGGVQLRRTPQEVTQFERRVIDEFVDSVRRKIRRVAQHDAEFLAELSLECIQQPNRETTRKIILARRVERLALIGDPAQQFQIRPHARCRQFRALSFSKSRIDEIR</sequence>
<proteinExistence type="predicted"/>
<comment type="caution">
    <text evidence="1">The sequence shown here is derived from an EMBL/GenBank/DDBJ whole genome shotgun (WGS) entry which is preliminary data.</text>
</comment>
<reference evidence="1 2" key="1">
    <citation type="journal article" date="2014" name="PLoS Genet.">
        <title>Phylogenetically driven sequencing of extremely halophilic archaea reveals strategies for static and dynamic osmo-response.</title>
        <authorList>
            <person name="Becker E.A."/>
            <person name="Seitzer P.M."/>
            <person name="Tritt A."/>
            <person name="Larsen D."/>
            <person name="Krusor M."/>
            <person name="Yao A.I."/>
            <person name="Wu D."/>
            <person name="Madern D."/>
            <person name="Eisen J.A."/>
            <person name="Darling A.E."/>
            <person name="Facciotti M.T."/>
        </authorList>
    </citation>
    <scope>NUCLEOTIDE SEQUENCE [LARGE SCALE GENOMIC DNA]</scope>
    <source>
        <strain evidence="1 2">DSM 1307</strain>
    </source>
</reference>